<keyword evidence="1" id="KW-0175">Coiled coil</keyword>
<evidence type="ECO:0000256" key="1">
    <source>
        <dbReference type="SAM" id="Coils"/>
    </source>
</evidence>
<dbReference type="EMBL" id="NVDU01000003">
    <property type="protein sequence ID" value="PFV35734.1"/>
    <property type="molecule type" value="Genomic_DNA"/>
</dbReference>
<evidence type="ECO:0000313" key="2">
    <source>
        <dbReference type="EMBL" id="PFV35734.1"/>
    </source>
</evidence>
<name>A0A9X7GFZ0_BACTU</name>
<sequence>MKVTLSVGHVKPYIIKKINHLKELVEMLNEELEQADENYKKKLSKYEQKHPLIRFFTSRPEHPDKGFISVYTIVKVRKENIEEKIDDISCLLSSLDHATKIELDEKDIAYYGIV</sequence>
<comment type="caution">
    <text evidence="2">The sequence shown here is derived from an EMBL/GenBank/DDBJ whole genome shotgun (WGS) entry which is preliminary data.</text>
</comment>
<dbReference type="Proteomes" id="UP000223366">
    <property type="component" value="Unassembled WGS sequence"/>
</dbReference>
<accession>A0A9X7GFZ0</accession>
<feature type="coiled-coil region" evidence="1">
    <location>
        <begin position="15"/>
        <end position="49"/>
    </location>
</feature>
<evidence type="ECO:0000313" key="3">
    <source>
        <dbReference type="Proteomes" id="UP000223366"/>
    </source>
</evidence>
<proteinExistence type="predicted"/>
<organism evidence="2 3">
    <name type="scientific">Bacillus thuringiensis</name>
    <dbReference type="NCBI Taxonomy" id="1428"/>
    <lineage>
        <taxon>Bacteria</taxon>
        <taxon>Bacillati</taxon>
        <taxon>Bacillota</taxon>
        <taxon>Bacilli</taxon>
        <taxon>Bacillales</taxon>
        <taxon>Bacillaceae</taxon>
        <taxon>Bacillus</taxon>
        <taxon>Bacillus cereus group</taxon>
    </lineage>
</organism>
<dbReference type="RefSeq" id="WP_098685593.1">
    <property type="nucleotide sequence ID" value="NZ_NVDU01000003.1"/>
</dbReference>
<reference evidence="2 3" key="1">
    <citation type="submission" date="2017-09" db="EMBL/GenBank/DDBJ databases">
        <title>Large-scale bioinformatics analysis of Bacillus genomes uncovers conserved roles of natural products in bacterial physiology.</title>
        <authorList>
            <consortium name="Agbiome Team Llc"/>
            <person name="Bleich R.M."/>
            <person name="Grubbs K.J."/>
            <person name="Santa Maria K.C."/>
            <person name="Allen S.E."/>
            <person name="Farag S."/>
            <person name="Shank E.A."/>
            <person name="Bowers A."/>
        </authorList>
    </citation>
    <scope>NUCLEOTIDE SEQUENCE [LARGE SCALE GENOMIC DNA]</scope>
    <source>
        <strain evidence="2 3">AFS060060</strain>
    </source>
</reference>
<dbReference type="AlphaFoldDB" id="A0A9X7GFZ0"/>
<protein>
    <submittedName>
        <fullName evidence="2">Uncharacterized protein</fullName>
    </submittedName>
</protein>
<gene>
    <name evidence="2" type="ORF">COK99_01555</name>
</gene>